<sequence length="282" mass="29838">MTLSLTSAVAETAARVSAAVEGLDVHVGPGPSADGWTRCSDVDTAFVARWEAETLAALPGWYGGTHPTTASAFVLHWCASLPGLTGAAFFRHARRVPVLDRAALAFRRDPGNPIPVATALLDERFWCLPDDPAAGDPGATVVGDVDALAAVLRAQIRTHADEFLAGYAPGRPLPRRALLGAFFDGLDTGLWRSENGVTACGDPLTMTATLREAGLVLPGGTPEFAEPSALHPFTDALGRVWLSRKRTSCCYYFKVSGDGSACSTCPRTSPAERARRYADLVD</sequence>
<dbReference type="AlphaFoldDB" id="A0A848DPI6"/>
<dbReference type="EMBL" id="JAAXKZ010000128">
    <property type="protein sequence ID" value="NMH94737.1"/>
    <property type="molecule type" value="Genomic_DNA"/>
</dbReference>
<keyword evidence="2" id="KW-1185">Reference proteome</keyword>
<evidence type="ECO:0000313" key="1">
    <source>
        <dbReference type="EMBL" id="NMH94737.1"/>
    </source>
</evidence>
<comment type="caution">
    <text evidence="1">The sequence shown here is derived from an EMBL/GenBank/DDBJ whole genome shotgun (WGS) entry which is preliminary data.</text>
</comment>
<dbReference type="Proteomes" id="UP000586918">
    <property type="component" value="Unassembled WGS sequence"/>
</dbReference>
<name>A0A848DPI6_9PSEU</name>
<protein>
    <submittedName>
        <fullName evidence="1">(2Fe-2S)-binding protein</fullName>
    </submittedName>
</protein>
<proteinExistence type="predicted"/>
<dbReference type="RefSeq" id="WP_169415413.1">
    <property type="nucleotide sequence ID" value="NZ_JAAXKZ010000128.1"/>
</dbReference>
<gene>
    <name evidence="1" type="ORF">HF519_24815</name>
</gene>
<evidence type="ECO:0000313" key="2">
    <source>
        <dbReference type="Proteomes" id="UP000586918"/>
    </source>
</evidence>
<reference evidence="1 2" key="1">
    <citation type="submission" date="2020-04" db="EMBL/GenBank/DDBJ databases">
        <authorList>
            <person name="Klaysubun C."/>
            <person name="Duangmal K."/>
            <person name="Lipun K."/>
        </authorList>
    </citation>
    <scope>NUCLEOTIDE SEQUENCE [LARGE SCALE GENOMIC DNA]</scope>
    <source>
        <strain evidence="1 2">DSM 45300</strain>
    </source>
</reference>
<accession>A0A848DPI6</accession>
<organism evidence="1 2">
    <name type="scientific">Pseudonocardia bannensis</name>
    <dbReference type="NCBI Taxonomy" id="630973"/>
    <lineage>
        <taxon>Bacteria</taxon>
        <taxon>Bacillati</taxon>
        <taxon>Actinomycetota</taxon>
        <taxon>Actinomycetes</taxon>
        <taxon>Pseudonocardiales</taxon>
        <taxon>Pseudonocardiaceae</taxon>
        <taxon>Pseudonocardia</taxon>
    </lineage>
</organism>